<dbReference type="EMBL" id="DXAK01000007">
    <property type="protein sequence ID" value="HJA05774.1"/>
    <property type="molecule type" value="Genomic_DNA"/>
</dbReference>
<feature type="region of interest" description="Disordered" evidence="1">
    <location>
        <begin position="89"/>
        <end position="118"/>
    </location>
</feature>
<sequence>MKKREKKSPVPALCSALGTVLLILLVLACVPLTVPRVFGYEIYTVISGSMEPAIPTGSLVYIADTDPGEIVEGDVIAFYGGMSGNSGNRADGAGSGASSTGNGAGSGAGAAESGAGTGGSGASIITHRVVSNSVIMGEFITRGDANEKEDINPVSYDNYIGKVQLSVPMAGYAAELFTSTQGKIAAVCVIAVAALLQVPAWRGRR</sequence>
<comment type="caution">
    <text evidence="2">The sequence shown here is derived from an EMBL/GenBank/DDBJ whole genome shotgun (WGS) entry which is preliminary data.</text>
</comment>
<evidence type="ECO:0000313" key="3">
    <source>
        <dbReference type="Proteomes" id="UP000824223"/>
    </source>
</evidence>
<evidence type="ECO:0000256" key="1">
    <source>
        <dbReference type="SAM" id="MobiDB-lite"/>
    </source>
</evidence>
<evidence type="ECO:0000313" key="2">
    <source>
        <dbReference type="EMBL" id="HJA05774.1"/>
    </source>
</evidence>
<name>A0A9D2KHH0_9FIRM</name>
<dbReference type="PROSITE" id="PS51257">
    <property type="entry name" value="PROKAR_LIPOPROTEIN"/>
    <property type="match status" value="1"/>
</dbReference>
<dbReference type="Proteomes" id="UP000824223">
    <property type="component" value="Unassembled WGS sequence"/>
</dbReference>
<accession>A0A9D2KHH0</accession>
<dbReference type="AlphaFoldDB" id="A0A9D2KHH0"/>
<reference evidence="2" key="1">
    <citation type="journal article" date="2021" name="PeerJ">
        <title>Extensive microbial diversity within the chicken gut microbiome revealed by metagenomics and culture.</title>
        <authorList>
            <person name="Gilroy R."/>
            <person name="Ravi A."/>
            <person name="Getino M."/>
            <person name="Pursley I."/>
            <person name="Horton D.L."/>
            <person name="Alikhan N.F."/>
            <person name="Baker D."/>
            <person name="Gharbi K."/>
            <person name="Hall N."/>
            <person name="Watson M."/>
            <person name="Adriaenssens E.M."/>
            <person name="Foster-Nyarko E."/>
            <person name="Jarju S."/>
            <person name="Secka A."/>
            <person name="Antonio M."/>
            <person name="Oren A."/>
            <person name="Chaudhuri R.R."/>
            <person name="La Ragione R."/>
            <person name="Hildebrand F."/>
            <person name="Pallen M.J."/>
        </authorList>
    </citation>
    <scope>NUCLEOTIDE SEQUENCE</scope>
    <source>
        <strain evidence="2">ChiSjej2B20-11307</strain>
    </source>
</reference>
<dbReference type="CDD" id="cd06462">
    <property type="entry name" value="Peptidase_S24_S26"/>
    <property type="match status" value="1"/>
</dbReference>
<protein>
    <submittedName>
        <fullName evidence="2">Signal peptidase I</fullName>
    </submittedName>
</protein>
<organism evidence="2 3">
    <name type="scientific">Candidatus Mediterraneibacter pullicola</name>
    <dbReference type="NCBI Taxonomy" id="2838682"/>
    <lineage>
        <taxon>Bacteria</taxon>
        <taxon>Bacillati</taxon>
        <taxon>Bacillota</taxon>
        <taxon>Clostridia</taxon>
        <taxon>Lachnospirales</taxon>
        <taxon>Lachnospiraceae</taxon>
        <taxon>Mediterraneibacter</taxon>
    </lineage>
</organism>
<reference evidence="2" key="2">
    <citation type="submission" date="2021-04" db="EMBL/GenBank/DDBJ databases">
        <authorList>
            <person name="Gilroy R."/>
        </authorList>
    </citation>
    <scope>NUCLEOTIDE SEQUENCE</scope>
    <source>
        <strain evidence="2">ChiSjej2B20-11307</strain>
    </source>
</reference>
<feature type="compositionally biased region" description="Low complexity" evidence="1">
    <location>
        <begin position="89"/>
        <end position="101"/>
    </location>
</feature>
<proteinExistence type="predicted"/>
<gene>
    <name evidence="2" type="ORF">H9798_01315</name>
</gene>